<keyword evidence="2" id="KW-1185">Reference proteome</keyword>
<protein>
    <submittedName>
        <fullName evidence="1">Uncharacterized protein</fullName>
    </submittedName>
</protein>
<proteinExistence type="predicted"/>
<comment type="caution">
    <text evidence="1">The sequence shown here is derived from an EMBL/GenBank/DDBJ whole genome shotgun (WGS) entry which is preliminary data.</text>
</comment>
<name>A0ABP7Y2M2_9FLAO</name>
<evidence type="ECO:0000313" key="2">
    <source>
        <dbReference type="Proteomes" id="UP001501333"/>
    </source>
</evidence>
<dbReference type="Proteomes" id="UP001501333">
    <property type="component" value="Unassembled WGS sequence"/>
</dbReference>
<reference evidence="2" key="1">
    <citation type="journal article" date="2019" name="Int. J. Syst. Evol. Microbiol.">
        <title>The Global Catalogue of Microorganisms (GCM) 10K type strain sequencing project: providing services to taxonomists for standard genome sequencing and annotation.</title>
        <authorList>
            <consortium name="The Broad Institute Genomics Platform"/>
            <consortium name="The Broad Institute Genome Sequencing Center for Infectious Disease"/>
            <person name="Wu L."/>
            <person name="Ma J."/>
        </authorList>
    </citation>
    <scope>NUCLEOTIDE SEQUENCE [LARGE SCALE GENOMIC DNA]</scope>
    <source>
        <strain evidence="2">JCM 17386</strain>
    </source>
</reference>
<dbReference type="EMBL" id="BAABAO010000005">
    <property type="protein sequence ID" value="GAA4129780.1"/>
    <property type="molecule type" value="Genomic_DNA"/>
</dbReference>
<evidence type="ECO:0000313" key="1">
    <source>
        <dbReference type="EMBL" id="GAA4129780.1"/>
    </source>
</evidence>
<gene>
    <name evidence="1" type="ORF">GCM10022250_19910</name>
</gene>
<organism evidence="1 2">
    <name type="scientific">Flavobacterium chungbukense</name>
    <dbReference type="NCBI Taxonomy" id="877464"/>
    <lineage>
        <taxon>Bacteria</taxon>
        <taxon>Pseudomonadati</taxon>
        <taxon>Bacteroidota</taxon>
        <taxon>Flavobacteriia</taxon>
        <taxon>Flavobacteriales</taxon>
        <taxon>Flavobacteriaceae</taxon>
        <taxon>Flavobacterium</taxon>
    </lineage>
</organism>
<accession>A0ABP7Y2M2</accession>
<dbReference type="RefSeq" id="WP_229354042.1">
    <property type="nucleotide sequence ID" value="NZ_BAABAO010000005.1"/>
</dbReference>
<sequence>MKKIILLLAILVIGSIQAQEKISSKKKKFYIPVIKYSEYPVLDNVLTQTAFYQMDKSLQEEESNLKKHFFNIDGYISDPANGKLKLYLTFALPRYTETQIDSVYDKKENKWSYGAHSNYITNVKLDVKVGDKIILSKDFGGSESYSMTVGNSLGAVKVAASEHDKKIRTAVKDSDYSDVGLGFDNAIYKTALRIQEFLNYKLGYTTSEAKIRFEFVTSKGHSEYNQMLAFENEITTQMQKITLEKGLDEKLLTPHLQYLESLLVKYPASPTNVNIRFIVTNNLAETYLLLENKEKALLYANLLVENDKQDSRGTAIIDRINKTNFADKRLRAHTPRFAELKKLGLKIAEEKEEKRLAFFEKIQQQEAEWETEKSNREAYLEKIKTQRFNLLDSIPYQLNANLLAKVVENLGGSQALKKVEKAHLFSKISIEGTNIPQTEERWATTSHYLLKKKMPETYYEIVNGAEAWSHDDRETGINAKWAKLTAYDYGNLSKNVDLVNFLTDLRLDLWNNFEVLGDEMYEGKMCYHLNYFEKTLSSGNRTIPKTDYHVFIDKENFNIVSTEKTEFDNGNKSFFERKLFGDYRPVASLNSGKIPHKINYEIEDFNGETLYQEIREKVEINPVFGNRIFMKEVYFGGFK</sequence>